<protein>
    <submittedName>
        <fullName evidence="1">Uncharacterized conserved protein, contains GH25 family domain</fullName>
    </submittedName>
</protein>
<proteinExistence type="predicted"/>
<dbReference type="AlphaFoldDB" id="A0A1T4WR17"/>
<organism evidence="1 2">
    <name type="scientific">Paucidesulfovibrio gracilis DSM 16080</name>
    <dbReference type="NCBI Taxonomy" id="1121449"/>
    <lineage>
        <taxon>Bacteria</taxon>
        <taxon>Pseudomonadati</taxon>
        <taxon>Thermodesulfobacteriota</taxon>
        <taxon>Desulfovibrionia</taxon>
        <taxon>Desulfovibrionales</taxon>
        <taxon>Desulfovibrionaceae</taxon>
        <taxon>Paucidesulfovibrio</taxon>
    </lineage>
</organism>
<dbReference type="OrthoDB" id="5414589at2"/>
<accession>A0A1T4WR17</accession>
<dbReference type="EMBL" id="FUYC01000003">
    <property type="protein sequence ID" value="SKA79061.1"/>
    <property type="molecule type" value="Genomic_DNA"/>
</dbReference>
<evidence type="ECO:0000313" key="1">
    <source>
        <dbReference type="EMBL" id="SKA79061.1"/>
    </source>
</evidence>
<dbReference type="RefSeq" id="WP_078716799.1">
    <property type="nucleotide sequence ID" value="NZ_FUYC01000003.1"/>
</dbReference>
<evidence type="ECO:0000313" key="2">
    <source>
        <dbReference type="Proteomes" id="UP000190027"/>
    </source>
</evidence>
<keyword evidence="2" id="KW-1185">Reference proteome</keyword>
<dbReference type="STRING" id="1121449.SAMN02745704_01246"/>
<reference evidence="1 2" key="1">
    <citation type="submission" date="2017-02" db="EMBL/GenBank/DDBJ databases">
        <authorList>
            <person name="Peterson S.W."/>
        </authorList>
    </citation>
    <scope>NUCLEOTIDE SEQUENCE [LARGE SCALE GENOMIC DNA]</scope>
    <source>
        <strain evidence="1 2">DSM 16080</strain>
    </source>
</reference>
<gene>
    <name evidence="1" type="ORF">SAMN02745704_01246</name>
</gene>
<name>A0A1T4WR17_9BACT</name>
<dbReference type="Proteomes" id="UP000190027">
    <property type="component" value="Unassembled WGS sequence"/>
</dbReference>
<sequence>MRQFFWWTLLIVLIPASVSAHSLFIQSGRHHVHAGKGSPLFFCYGHHFPVDDAVRRGKLSYIKIISPQSEIRDVSLRDEKCLHSYIVDYDQPGTYVLTAETTPGYFTIWHDTKGRKRHSIKPMSAVAKKAATIDTSLRSSQWAKSYVTCDAPSPVFPGNIGLPLELVPSRDITQVKPGESIEIKVYSNGKPYAGPGYWDATYDGFSTQAEDMYIPRTKIEDGIFLLPVDVPGRWFVRFFTKTETAKEFQSECRHEKRTATLVFLVPNERKRPKTDSH</sequence>
<dbReference type="InterPro" id="IPR019613">
    <property type="entry name" value="DUF4198"/>
</dbReference>
<dbReference type="Pfam" id="PF10670">
    <property type="entry name" value="DUF4198"/>
    <property type="match status" value="1"/>
</dbReference>